<keyword evidence="1" id="KW-0732">Signal</keyword>
<evidence type="ECO:0000256" key="1">
    <source>
        <dbReference type="SAM" id="SignalP"/>
    </source>
</evidence>
<dbReference type="PANTHER" id="PTHR12558">
    <property type="entry name" value="CELL DIVISION CYCLE 16,23,27"/>
    <property type="match status" value="1"/>
</dbReference>
<dbReference type="KEGG" id="bpip:BPP43_00270"/>
<feature type="signal peptide" evidence="1">
    <location>
        <begin position="1"/>
        <end position="19"/>
    </location>
</feature>
<dbReference type="Gene3D" id="1.25.40.10">
    <property type="entry name" value="Tetratricopeptide repeat domain"/>
    <property type="match status" value="3"/>
</dbReference>
<dbReference type="PANTHER" id="PTHR12558:SF13">
    <property type="entry name" value="CELL DIVISION CYCLE PROTEIN 27 HOMOLOG"/>
    <property type="match status" value="1"/>
</dbReference>
<keyword evidence="3" id="KW-1185">Reference proteome</keyword>
<reference evidence="2 3" key="1">
    <citation type="journal article" date="2013" name="Genome Announc.">
        <title>Complete Genome Sequence of the Porcine Strain Brachyspira pilosicoli P43/6/78(T.).</title>
        <authorList>
            <person name="Lin C."/>
            <person name="den Bakker H.C."/>
            <person name="Suzuki H."/>
            <person name="Lefebure T."/>
            <person name="Ponnala L."/>
            <person name="Sun Q."/>
            <person name="Stanhope M.J."/>
            <person name="Wiedmann M."/>
            <person name="Duhamel G.E."/>
        </authorList>
    </citation>
    <scope>NUCLEOTIDE SEQUENCE [LARGE SCALE GENOMIC DNA]</scope>
    <source>
        <strain evidence="2 3">P43/6/78</strain>
    </source>
</reference>
<organism evidence="2 3">
    <name type="scientific">Brachyspira pilosicoli P43/6/78</name>
    <dbReference type="NCBI Taxonomy" id="1042417"/>
    <lineage>
        <taxon>Bacteria</taxon>
        <taxon>Pseudomonadati</taxon>
        <taxon>Spirochaetota</taxon>
        <taxon>Spirochaetia</taxon>
        <taxon>Brachyspirales</taxon>
        <taxon>Brachyspiraceae</taxon>
        <taxon>Brachyspira</taxon>
    </lineage>
</organism>
<protein>
    <submittedName>
        <fullName evidence="2">TPR domain-containing protein</fullName>
    </submittedName>
</protein>
<dbReference type="InterPro" id="IPR011990">
    <property type="entry name" value="TPR-like_helical_dom_sf"/>
</dbReference>
<evidence type="ECO:0000313" key="2">
    <source>
        <dbReference type="EMBL" id="AGA65418.1"/>
    </source>
</evidence>
<gene>
    <name evidence="2" type="ORF">BPP43_00270</name>
</gene>
<dbReference type="SMART" id="SM00028">
    <property type="entry name" value="TPR"/>
    <property type="match status" value="5"/>
</dbReference>
<evidence type="ECO:0000313" key="3">
    <source>
        <dbReference type="Proteomes" id="UP000010793"/>
    </source>
</evidence>
<dbReference type="RefSeq" id="WP_015273824.1">
    <property type="nucleotide sequence ID" value="NC_019908.1"/>
</dbReference>
<dbReference type="EMBL" id="CP002873">
    <property type="protein sequence ID" value="AGA65418.1"/>
    <property type="molecule type" value="Genomic_DNA"/>
</dbReference>
<dbReference type="InterPro" id="IPR019734">
    <property type="entry name" value="TPR_rpt"/>
</dbReference>
<proteinExistence type="predicted"/>
<sequence>MNIYKIFCLFVLTVCSALAQSYDDALNLYNNRNYEASISVLNSLNIKPSNINEYLLLIDNYIKLQNYTMAQTLIDDAYRYHSKDYRVLERKLTIELLNNKNNEARTTINQIKALDSKNYLANYAEGVLSERVGYYKTAMSLYERAMIINRTRSESPIALAYLKLANGDRNAALDLFNLNVKNNPRMAESYYNLANYYYITGNYNASLNEIKNALYYYTNYNDAKILQANVYMALDRYNDAIAILEYLPESSFRDDTKNYYIGNVYEKANNFPSAKNAYINYLRVKPEDELGRLAYERVLFNTNPQADYERDRAALYYANKASYYTRLADKVRSQAYLKHMLKLNPANTYARLMLSDVYKRMGLEEKALEELEIAKNVNPTNKSIVYKYDSYKRKLDKNIISRTWGIDNQYNVERPGFTVAIADTINIQKDSPMFLNTALYQTLSYVLPQYGRFNVVDIYNTYYSERDLYQELKRRNADYYLRGSTFSGYDNITLMLDLVDVNTERVVTNFTITTRGRDKMMTAAVMAGNVINNTVPFYSKIIKIHNDNIYINAGKLQGLSNNMNMMIYNTTKAELNMTNAESIGMAKVITVDENVSLIKLIDNRALSKLNINQITVPYVTNTVNTNIAAVN</sequence>
<dbReference type="SUPFAM" id="SSF48452">
    <property type="entry name" value="TPR-like"/>
    <property type="match status" value="2"/>
</dbReference>
<dbReference type="AlphaFoldDB" id="A0A3B6VHW2"/>
<name>A0A3B6VHW2_BRAPL</name>
<accession>A0A3B6VHW2</accession>
<feature type="chain" id="PRO_5017385713" evidence="1">
    <location>
        <begin position="20"/>
        <end position="631"/>
    </location>
</feature>
<dbReference type="Proteomes" id="UP000010793">
    <property type="component" value="Chromosome"/>
</dbReference>